<proteinExistence type="predicted"/>
<evidence type="ECO:0000256" key="1">
    <source>
        <dbReference type="ARBA" id="ARBA00022669"/>
    </source>
</evidence>
<protein>
    <submittedName>
        <fullName evidence="5">Lysin motif</fullName>
    </submittedName>
</protein>
<keyword evidence="1" id="KW-0147">Chitin-binding</keyword>
<feature type="compositionally biased region" description="Low complexity" evidence="3">
    <location>
        <begin position="145"/>
        <end position="162"/>
    </location>
</feature>
<name>A0A8H7LFY6_9AGAM</name>
<dbReference type="InterPro" id="IPR036779">
    <property type="entry name" value="LysM_dom_sf"/>
</dbReference>
<feature type="domain" description="LysM" evidence="4">
    <location>
        <begin position="423"/>
        <end position="469"/>
    </location>
</feature>
<dbReference type="AlphaFoldDB" id="A0A8H7LFY6"/>
<evidence type="ECO:0000313" key="5">
    <source>
        <dbReference type="EMBL" id="KAF8676562.1"/>
    </source>
</evidence>
<dbReference type="CDD" id="cd00118">
    <property type="entry name" value="LysM"/>
    <property type="match status" value="5"/>
</dbReference>
<dbReference type="Gene3D" id="3.10.350.10">
    <property type="entry name" value="LysM domain"/>
    <property type="match status" value="5"/>
</dbReference>
<dbReference type="InterPro" id="IPR052210">
    <property type="entry name" value="LysM1-like"/>
</dbReference>
<feature type="region of interest" description="Disordered" evidence="3">
    <location>
        <begin position="129"/>
        <end position="167"/>
    </location>
</feature>
<feature type="domain" description="LysM" evidence="4">
    <location>
        <begin position="498"/>
        <end position="544"/>
    </location>
</feature>
<feature type="domain" description="LysM" evidence="4">
    <location>
        <begin position="282"/>
        <end position="327"/>
    </location>
</feature>
<dbReference type="SUPFAM" id="SSF54106">
    <property type="entry name" value="LysM domain"/>
    <property type="match status" value="5"/>
</dbReference>
<dbReference type="Pfam" id="PF01476">
    <property type="entry name" value="LysM"/>
    <property type="match status" value="5"/>
</dbReference>
<dbReference type="PANTHER" id="PTHR34997:SF1">
    <property type="entry name" value="PEPTIDOGLYCAN-BINDING LYSIN DOMAIN"/>
    <property type="match status" value="1"/>
</dbReference>
<evidence type="ECO:0000256" key="3">
    <source>
        <dbReference type="SAM" id="MobiDB-lite"/>
    </source>
</evidence>
<evidence type="ECO:0000313" key="6">
    <source>
        <dbReference type="Proteomes" id="UP000650582"/>
    </source>
</evidence>
<evidence type="ECO:0000259" key="4">
    <source>
        <dbReference type="PROSITE" id="PS51782"/>
    </source>
</evidence>
<dbReference type="PROSITE" id="PS51257">
    <property type="entry name" value="PROKAR_LIPOPROTEIN"/>
    <property type="match status" value="1"/>
</dbReference>
<accession>A0A8H7LFY6</accession>
<dbReference type="EMBL" id="JACYCC010000050">
    <property type="protein sequence ID" value="KAF8676562.1"/>
    <property type="molecule type" value="Genomic_DNA"/>
</dbReference>
<comment type="caution">
    <text evidence="5">The sequence shown here is derived from an EMBL/GenBank/DDBJ whole genome shotgun (WGS) entry which is preliminary data.</text>
</comment>
<evidence type="ECO:0000256" key="2">
    <source>
        <dbReference type="ARBA" id="ARBA00023026"/>
    </source>
</evidence>
<organism evidence="5 6">
    <name type="scientific">Rhizoctonia solani</name>
    <dbReference type="NCBI Taxonomy" id="456999"/>
    <lineage>
        <taxon>Eukaryota</taxon>
        <taxon>Fungi</taxon>
        <taxon>Dikarya</taxon>
        <taxon>Basidiomycota</taxon>
        <taxon>Agaricomycotina</taxon>
        <taxon>Agaricomycetes</taxon>
        <taxon>Cantharellales</taxon>
        <taxon>Ceratobasidiaceae</taxon>
        <taxon>Rhizoctonia</taxon>
    </lineage>
</organism>
<dbReference type="PANTHER" id="PTHR34997">
    <property type="entry name" value="AM15"/>
    <property type="match status" value="1"/>
</dbReference>
<feature type="region of interest" description="Disordered" evidence="3">
    <location>
        <begin position="595"/>
        <end position="629"/>
    </location>
</feature>
<feature type="compositionally biased region" description="Low complexity" evidence="3">
    <location>
        <begin position="595"/>
        <end position="617"/>
    </location>
</feature>
<feature type="compositionally biased region" description="Pro residues" evidence="3">
    <location>
        <begin position="560"/>
        <end position="572"/>
    </location>
</feature>
<keyword evidence="2" id="KW-0843">Virulence</keyword>
<dbReference type="InterPro" id="IPR018392">
    <property type="entry name" value="LysM"/>
</dbReference>
<dbReference type="SMART" id="SM00257">
    <property type="entry name" value="LysM"/>
    <property type="match status" value="5"/>
</dbReference>
<feature type="domain" description="LysM" evidence="4">
    <location>
        <begin position="332"/>
        <end position="380"/>
    </location>
</feature>
<feature type="region of interest" description="Disordered" evidence="3">
    <location>
        <begin position="553"/>
        <end position="576"/>
    </location>
</feature>
<reference evidence="5" key="1">
    <citation type="submission" date="2020-09" db="EMBL/GenBank/DDBJ databases">
        <title>Comparative genome analyses of four rice-infecting Rhizoctonia solani isolates reveal extensive enrichment of homogalacturonan modification genes.</title>
        <authorList>
            <person name="Lee D.-Y."/>
            <person name="Jeon J."/>
            <person name="Kim K.-T."/>
            <person name="Cheong K."/>
            <person name="Song H."/>
            <person name="Choi G."/>
            <person name="Ko J."/>
            <person name="Opiyo S.O."/>
            <person name="Zuo S."/>
            <person name="Madhav S."/>
            <person name="Lee Y.-H."/>
            <person name="Wang G.-L."/>
        </authorList>
    </citation>
    <scope>NUCLEOTIDE SEQUENCE</scope>
    <source>
        <strain evidence="5">AG1-IA YN-7</strain>
    </source>
</reference>
<dbReference type="Proteomes" id="UP000650582">
    <property type="component" value="Unassembled WGS sequence"/>
</dbReference>
<dbReference type="PROSITE" id="PS51782">
    <property type="entry name" value="LYSM"/>
    <property type="match status" value="5"/>
</dbReference>
<gene>
    <name evidence="5" type="ORF">RHS04_06492</name>
</gene>
<sequence length="682" mass="71415">MAGGERRSEPILLVAPPPVLPSALTMGCIHLLAAFSALLSVAEAAVNLYPAESDFPAGVNSTTACGKALNASIACDVALGKAAAGALLPVEKLNTVCVPACYTSVSALESQPSGILFLFIPSSNRTVLRSPRRAAPRSSSRDQTQRSQLHTWPTTFYTPTTPHASKTRKSLNPILFSRLTTQHNTRTTGVWCNTVFNSSWPGTTTETPIETLDPSVLCSSCNIQSLVQTGQSVFGYDPTFASTVWPTIQSKCKITTPINDPGQAYINLTTPDPGPLTCQSGKTYTIKSGDTCQAIAESQNVGTNDLVSINSILPGCTSIQVGQVLCLPSACQTYKVKSGDTCQSIIAAQGAEVTLAQLLNWNPSLDPYCSNLVAGVNICVRTPGGAYSPVSSAASGIPTGTLITTATPAPTGTAPGAPTNCGRWYVVQPGEDCNTIVLSQGITLSDFKAANPQINAGCTNLWAATAYCVYVVNKGTPPSSYTIAPSNIANGTTKNCYQYYTAVSGDTCTAISYSQVANLTDLYRWNAGLNSQCTNLAVGSAYCVWGDPVGTPTTTTSTGTPPPRATMPPLTPGPDDSECTWTWCTATRTGTLPYPTVSDTTATSAVPSTTSSKPTSTGVPRPTNAAPNSTSSCRKWYTVQSGDYCYLICQNQGCTVPDLQKWNPDLGTDCVAQLGVAYCVSA</sequence>
<feature type="domain" description="LysM" evidence="4">
    <location>
        <begin position="635"/>
        <end position="680"/>
    </location>
</feature>
<dbReference type="GO" id="GO:0008061">
    <property type="term" value="F:chitin binding"/>
    <property type="evidence" value="ECO:0007669"/>
    <property type="project" value="UniProtKB-KW"/>
</dbReference>